<dbReference type="PATRIC" id="fig|1423783.4.peg.378"/>
<reference evidence="2 3" key="1">
    <citation type="journal article" date="2015" name="Genome Announc.">
        <title>Expanding the biotechnology potential of lactobacilli through comparative genomics of 213 strains and associated genera.</title>
        <authorList>
            <person name="Sun Z."/>
            <person name="Harris H.M."/>
            <person name="McCann A."/>
            <person name="Guo C."/>
            <person name="Argimon S."/>
            <person name="Zhang W."/>
            <person name="Yang X."/>
            <person name="Jeffery I.B."/>
            <person name="Cooney J.C."/>
            <person name="Kagawa T.F."/>
            <person name="Liu W."/>
            <person name="Song Y."/>
            <person name="Salvetti E."/>
            <person name="Wrobel A."/>
            <person name="Rasinkangas P."/>
            <person name="Parkhill J."/>
            <person name="Rea M.C."/>
            <person name="O'Sullivan O."/>
            <person name="Ritari J."/>
            <person name="Douillard F.P."/>
            <person name="Paul Ross R."/>
            <person name="Yang R."/>
            <person name="Briner A.E."/>
            <person name="Felis G.E."/>
            <person name="de Vos W.M."/>
            <person name="Barrangou R."/>
            <person name="Klaenhammer T.R."/>
            <person name="Caufield P.W."/>
            <person name="Cui Y."/>
            <person name="Zhang H."/>
            <person name="O'Toole P.W."/>
        </authorList>
    </citation>
    <scope>NUCLEOTIDE SEQUENCE [LARGE SCALE GENOMIC DNA]</scope>
    <source>
        <strain evidence="2 3">DSM 15945</strain>
    </source>
</reference>
<protein>
    <submittedName>
        <fullName evidence="2">Uncharacterized protein</fullName>
    </submittedName>
</protein>
<keyword evidence="1" id="KW-0812">Transmembrane</keyword>
<accession>A0A0R1UAU3</accession>
<organism evidence="2 3">
    <name type="scientific">Lacticaseibacillus pantheris DSM 15945 = JCM 12539 = NBRC 106106</name>
    <dbReference type="NCBI Taxonomy" id="1423783"/>
    <lineage>
        <taxon>Bacteria</taxon>
        <taxon>Bacillati</taxon>
        <taxon>Bacillota</taxon>
        <taxon>Bacilli</taxon>
        <taxon>Lactobacillales</taxon>
        <taxon>Lactobacillaceae</taxon>
        <taxon>Lacticaseibacillus</taxon>
    </lineage>
</organism>
<evidence type="ECO:0000313" key="2">
    <source>
        <dbReference type="EMBL" id="KRL88168.1"/>
    </source>
</evidence>
<sequence>MYIFHPIAADPIVVNRIIDRWRLRQWVPVNYSYGWWHLQRSSNPEAELGDFVLTPTTPDAIILSPQLAWQRHEQPDQVDSNDAPQQLKSFNSQLQSAWSSYARRQTLRGGLAVIIAFVALTIGFSTLARWGAAVQIAMTMLTIVGFLLLIGGLWALLRAYYNGAVVATWPENANRANSNGYIRYYIIVDRSKLPGLTVAAINAQIESASDQIGHVRLISADHKRVYAGVYGARANENDIQAALAQRLGKPEAVRVTASYIYY</sequence>
<gene>
    <name evidence="2" type="ORF">FC50_GL000366</name>
</gene>
<keyword evidence="3" id="KW-1185">Reference proteome</keyword>
<evidence type="ECO:0000256" key="1">
    <source>
        <dbReference type="SAM" id="Phobius"/>
    </source>
</evidence>
<dbReference type="Proteomes" id="UP000051922">
    <property type="component" value="Unassembled WGS sequence"/>
</dbReference>
<dbReference type="RefSeq" id="WP_054650977.1">
    <property type="nucleotide sequence ID" value="NZ_AZFJ01000007.1"/>
</dbReference>
<comment type="caution">
    <text evidence="2">The sequence shown here is derived from an EMBL/GenBank/DDBJ whole genome shotgun (WGS) entry which is preliminary data.</text>
</comment>
<feature type="transmembrane region" description="Helical" evidence="1">
    <location>
        <begin position="136"/>
        <end position="157"/>
    </location>
</feature>
<keyword evidence="1" id="KW-0472">Membrane</keyword>
<evidence type="ECO:0000313" key="3">
    <source>
        <dbReference type="Proteomes" id="UP000051922"/>
    </source>
</evidence>
<proteinExistence type="predicted"/>
<feature type="transmembrane region" description="Helical" evidence="1">
    <location>
        <begin position="109"/>
        <end position="130"/>
    </location>
</feature>
<name>A0A0R1UAU3_9LACO</name>
<dbReference type="AlphaFoldDB" id="A0A0R1UAU3"/>
<dbReference type="EMBL" id="AZFJ01000007">
    <property type="protein sequence ID" value="KRL88168.1"/>
    <property type="molecule type" value="Genomic_DNA"/>
</dbReference>
<keyword evidence="1" id="KW-1133">Transmembrane helix</keyword>